<dbReference type="Proteomes" id="UP001162131">
    <property type="component" value="Unassembled WGS sequence"/>
</dbReference>
<reference evidence="1" key="1">
    <citation type="submission" date="2021-09" db="EMBL/GenBank/DDBJ databases">
        <authorList>
            <consortium name="AG Swart"/>
            <person name="Singh M."/>
            <person name="Singh A."/>
            <person name="Seah K."/>
            <person name="Emmerich C."/>
        </authorList>
    </citation>
    <scope>NUCLEOTIDE SEQUENCE</scope>
    <source>
        <strain evidence="1">ATCC30299</strain>
    </source>
</reference>
<gene>
    <name evidence="1" type="ORF">BSTOLATCC_MIC61240</name>
</gene>
<protein>
    <submittedName>
        <fullName evidence="1">Uncharacterized protein</fullName>
    </submittedName>
</protein>
<dbReference type="AlphaFoldDB" id="A0AAU9K8S9"/>
<dbReference type="EMBL" id="CAJZBQ010000058">
    <property type="protein sequence ID" value="CAG9334629.1"/>
    <property type="molecule type" value="Genomic_DNA"/>
</dbReference>
<comment type="caution">
    <text evidence="1">The sequence shown here is derived from an EMBL/GenBank/DDBJ whole genome shotgun (WGS) entry which is preliminary data.</text>
</comment>
<name>A0AAU9K8S9_9CILI</name>
<keyword evidence="2" id="KW-1185">Reference proteome</keyword>
<sequence length="419" mass="48469">MGDCRILSANPSFSNLSLFNETFLNASLRAENSSIYRSITPFVTKFKTASQGRQKTDFKVKEFSSFNKNKCENDSISNKTEKQCLVKSNSKERIAKVQVKRLRLEKDKEILQKNNFQRKEKVREGRLNQILNRPGTMRWLKSSSGARMKVNFPDLSSSTLDTSIKLGNWDTFGGYIGPKQNAWINPTPIPRLNTSQNEIFIEICQKDRPWMKQIRVDTALTYLTLRKKGCSKQEAVSFSSKNYCSVDVTQIRYGPAHFRKILRKDNSSQGPMWHGWQHHQPIFDIKPSNSFQMDAEYDEDYKELENNFQKIQERFNIIKGGLVKIDNWQEKIKSPIIKNSEKNPNNSNTENGNVKDDIIQLESPIKTAGKRPNLFETEKRIWSKNTQKTGRLLKSFSADNIKKSPIKKQKIKVSKIKLN</sequence>
<evidence type="ECO:0000313" key="2">
    <source>
        <dbReference type="Proteomes" id="UP001162131"/>
    </source>
</evidence>
<evidence type="ECO:0000313" key="1">
    <source>
        <dbReference type="EMBL" id="CAG9334629.1"/>
    </source>
</evidence>
<organism evidence="1 2">
    <name type="scientific">Blepharisma stoltei</name>
    <dbReference type="NCBI Taxonomy" id="1481888"/>
    <lineage>
        <taxon>Eukaryota</taxon>
        <taxon>Sar</taxon>
        <taxon>Alveolata</taxon>
        <taxon>Ciliophora</taxon>
        <taxon>Postciliodesmatophora</taxon>
        <taxon>Heterotrichea</taxon>
        <taxon>Heterotrichida</taxon>
        <taxon>Blepharismidae</taxon>
        <taxon>Blepharisma</taxon>
    </lineage>
</organism>
<proteinExistence type="predicted"/>
<accession>A0AAU9K8S9</accession>